<dbReference type="InterPro" id="IPR036397">
    <property type="entry name" value="RNaseH_sf"/>
</dbReference>
<dbReference type="Gene3D" id="3.30.420.10">
    <property type="entry name" value="Ribonuclease H-like superfamily/Ribonuclease H"/>
    <property type="match status" value="1"/>
</dbReference>
<dbReference type="Pfam" id="PF16487">
    <property type="entry name" value="ArgoMid"/>
    <property type="match status" value="1"/>
</dbReference>
<dbReference type="SUPFAM" id="SSF101690">
    <property type="entry name" value="PAZ domain"/>
    <property type="match status" value="1"/>
</dbReference>
<sequence>MTSILNFSRCKFPKRPSSGTSGKQTQIRVNCFDVITFPGASIYHYDATIIPEVPSALCRRIFQLFEDLNCNSALGGYKPIYDGRKNIFSHKPLPFGDYGSFMVTLPEELGKLSKREPRTFTLKLVKVGIIVMEELAQYLDEKIELTSNCQTAIMALDILIRHRPSMLYTSVGSSFFTRDDSKPLGGGVEVWQGFYQSARPTLKKMMINVDVNAAAFYQAGPLIQEVVKILGYRGVEDLKKGLTPREHEKLEKALKHVSIMVVHRGRENRRYKIRRLSLRGSDHEKFSIGDSISETSTVASYFQKRYNLRLIYPFLPCVVAKKKEIMFPIEVCEIVPGQRFIRKLNEKQTQEMIRFTCQPPHVRANKIIQGLKVLNYRDNEYLQQFGMKVSNEMAVVSARILDPPTVCYNENSREARLVPRGGVWNLRNKRVASGATLSSWAVAVFGAQREFSTGAVQKFIKELTTTCLDTGMNITHRSPSITYLSSLVDGASIEQGLLQVWYKAGQASKTRPQLILCVLPNTGAQLYGEIKRISDTILGVTTQCIQGKHVFKPNKQLCANVCLKMNVKLGGVNSYLLPDQIPFISDIPTIVFGADVTHPGPGETTRPSIAAVVASMDRKVSKYASCVRVQAARTEIIADLAGMVKELLLAFYNTSRQKPAQILFYRDGVSEGQFAHVLHSEIAAVRSACKSLEKEYQPKLTFIVVQKRHHARFFPLDKSQADRSGNCMPGTVVDTGIIQPSEYNFYLQSHAGIQGTSRSTHYHVLYDDNNFTSDGLQELTYRLCYLYARCTRSISIVPAAYYADLVCTRARYHYRDGTDANNENGSINHVAIKSALQDVMYFM</sequence>
<comment type="similarity">
    <text evidence="1">Belongs to the argonaute family.</text>
</comment>
<dbReference type="Pfam" id="PF08699">
    <property type="entry name" value="ArgoL1"/>
    <property type="match status" value="1"/>
</dbReference>
<dbReference type="PROSITE" id="PS50821">
    <property type="entry name" value="PAZ"/>
    <property type="match status" value="1"/>
</dbReference>
<name>A0A1Y1YUR7_9FUNG</name>
<dbReference type="Pfam" id="PF02171">
    <property type="entry name" value="Piwi"/>
    <property type="match status" value="1"/>
</dbReference>
<dbReference type="SMART" id="SM01163">
    <property type="entry name" value="DUF1785"/>
    <property type="match status" value="1"/>
</dbReference>
<dbReference type="InterPro" id="IPR032472">
    <property type="entry name" value="ArgoL2"/>
</dbReference>
<dbReference type="InterPro" id="IPR036085">
    <property type="entry name" value="PAZ_dom_sf"/>
</dbReference>
<dbReference type="Pfam" id="PF16486">
    <property type="entry name" value="ArgoN"/>
    <property type="match status" value="1"/>
</dbReference>
<dbReference type="InterPro" id="IPR014811">
    <property type="entry name" value="ArgoL1"/>
</dbReference>
<dbReference type="CDD" id="cd02846">
    <property type="entry name" value="PAZ_argonaute_like"/>
    <property type="match status" value="1"/>
</dbReference>
<dbReference type="InterPro" id="IPR003100">
    <property type="entry name" value="PAZ_dom"/>
</dbReference>
<dbReference type="SMART" id="SM00949">
    <property type="entry name" value="PAZ"/>
    <property type="match status" value="1"/>
</dbReference>
<comment type="caution">
    <text evidence="4">The sequence shown here is derived from an EMBL/GenBank/DDBJ whole genome shotgun (WGS) entry which is preliminary data.</text>
</comment>
<accession>A0A1Y1YUR7</accession>
<keyword evidence="5" id="KW-1185">Reference proteome</keyword>
<dbReference type="Pfam" id="PF16488">
    <property type="entry name" value="ArgoL2"/>
    <property type="match status" value="1"/>
</dbReference>
<dbReference type="InterPro" id="IPR032474">
    <property type="entry name" value="Argonaute_N"/>
</dbReference>
<dbReference type="Gene3D" id="2.170.260.10">
    <property type="entry name" value="paz domain"/>
    <property type="match status" value="1"/>
</dbReference>
<dbReference type="Gene3D" id="3.40.50.2300">
    <property type="match status" value="1"/>
</dbReference>
<reference evidence="4 5" key="1">
    <citation type="submission" date="2016-07" db="EMBL/GenBank/DDBJ databases">
        <title>Pervasive Adenine N6-methylation of Active Genes in Fungi.</title>
        <authorList>
            <consortium name="DOE Joint Genome Institute"/>
            <person name="Mondo S.J."/>
            <person name="Dannebaum R.O."/>
            <person name="Kuo R.C."/>
            <person name="Labutti K."/>
            <person name="Haridas S."/>
            <person name="Kuo A."/>
            <person name="Salamov A."/>
            <person name="Ahrendt S.R."/>
            <person name="Lipzen A."/>
            <person name="Sullivan W."/>
            <person name="Andreopoulos W.B."/>
            <person name="Clum A."/>
            <person name="Lindquist E."/>
            <person name="Daum C."/>
            <person name="Ramamoorthy G.K."/>
            <person name="Gryganskyi A."/>
            <person name="Culley D."/>
            <person name="Magnuson J.K."/>
            <person name="James T.Y."/>
            <person name="O'Malley M.A."/>
            <person name="Stajich J.E."/>
            <person name="Spatafora J.W."/>
            <person name="Visel A."/>
            <person name="Grigoriev I.V."/>
        </authorList>
    </citation>
    <scope>NUCLEOTIDE SEQUENCE [LARGE SCALE GENOMIC DNA]</scope>
    <source>
        <strain evidence="4 5">CBS 931.73</strain>
    </source>
</reference>
<evidence type="ECO:0000313" key="5">
    <source>
        <dbReference type="Proteomes" id="UP000193498"/>
    </source>
</evidence>
<dbReference type="PROSITE" id="PS50822">
    <property type="entry name" value="PIWI"/>
    <property type="match status" value="1"/>
</dbReference>
<evidence type="ECO:0000259" key="3">
    <source>
        <dbReference type="PROSITE" id="PS50822"/>
    </source>
</evidence>
<dbReference type="AlphaFoldDB" id="A0A1Y1YUR7"/>
<dbReference type="InterPro" id="IPR032473">
    <property type="entry name" value="Argonaute_Mid_dom"/>
</dbReference>
<dbReference type="SUPFAM" id="SSF53098">
    <property type="entry name" value="Ribonuclease H-like"/>
    <property type="match status" value="1"/>
</dbReference>
<dbReference type="STRING" id="1314790.A0A1Y1YUR7"/>
<dbReference type="InterPro" id="IPR003165">
    <property type="entry name" value="Piwi"/>
</dbReference>
<dbReference type="Pfam" id="PF02170">
    <property type="entry name" value="PAZ"/>
    <property type="match status" value="1"/>
</dbReference>
<dbReference type="CDD" id="cd04657">
    <property type="entry name" value="Piwi_ago-like"/>
    <property type="match status" value="1"/>
</dbReference>
<dbReference type="PANTHER" id="PTHR22891">
    <property type="entry name" value="EUKARYOTIC TRANSLATION INITIATION FACTOR 2C"/>
    <property type="match status" value="1"/>
</dbReference>
<dbReference type="InParanoid" id="A0A1Y1YUR7"/>
<dbReference type="Proteomes" id="UP000193498">
    <property type="component" value="Unassembled WGS sequence"/>
</dbReference>
<proteinExistence type="inferred from homology"/>
<dbReference type="OrthoDB" id="10252740at2759"/>
<organism evidence="4 5">
    <name type="scientific">Basidiobolus meristosporus CBS 931.73</name>
    <dbReference type="NCBI Taxonomy" id="1314790"/>
    <lineage>
        <taxon>Eukaryota</taxon>
        <taxon>Fungi</taxon>
        <taxon>Fungi incertae sedis</taxon>
        <taxon>Zoopagomycota</taxon>
        <taxon>Entomophthoromycotina</taxon>
        <taxon>Basidiobolomycetes</taxon>
        <taxon>Basidiobolales</taxon>
        <taxon>Basidiobolaceae</taxon>
        <taxon>Basidiobolus</taxon>
    </lineage>
</organism>
<dbReference type="FunCoup" id="A0A1Y1YUR7">
    <property type="interactions" value="340"/>
</dbReference>
<dbReference type="EMBL" id="MCFE01000065">
    <property type="protein sequence ID" value="ORY01783.1"/>
    <property type="molecule type" value="Genomic_DNA"/>
</dbReference>
<dbReference type="InterPro" id="IPR012337">
    <property type="entry name" value="RNaseH-like_sf"/>
</dbReference>
<gene>
    <name evidence="4" type="ORF">K493DRAFT_298226</name>
</gene>
<dbReference type="GO" id="GO:0003723">
    <property type="term" value="F:RNA binding"/>
    <property type="evidence" value="ECO:0007669"/>
    <property type="project" value="InterPro"/>
</dbReference>
<evidence type="ECO:0000256" key="1">
    <source>
        <dbReference type="RuleBase" id="RU361178"/>
    </source>
</evidence>
<dbReference type="InterPro" id="IPR045246">
    <property type="entry name" value="Piwi_ago-like"/>
</dbReference>
<evidence type="ECO:0000313" key="4">
    <source>
        <dbReference type="EMBL" id="ORY01783.1"/>
    </source>
</evidence>
<protein>
    <submittedName>
        <fullName evidence="4">Piwi-domain-containing protein</fullName>
    </submittedName>
</protein>
<dbReference type="SMART" id="SM00950">
    <property type="entry name" value="Piwi"/>
    <property type="match status" value="1"/>
</dbReference>
<evidence type="ECO:0000259" key="2">
    <source>
        <dbReference type="PROSITE" id="PS50821"/>
    </source>
</evidence>
<feature type="domain" description="PAZ" evidence="2">
    <location>
        <begin position="221"/>
        <end position="336"/>
    </location>
</feature>
<feature type="domain" description="Piwi" evidence="3">
    <location>
        <begin position="514"/>
        <end position="815"/>
    </location>
</feature>